<comment type="subcellular location">
    <subcellularLocation>
        <location evidence="1">Membrane</location>
        <topology evidence="1">Single-pass membrane protein</topology>
    </subcellularLocation>
</comment>
<dbReference type="Gene3D" id="3.30.479.30">
    <property type="entry name" value="Band 7 domain"/>
    <property type="match status" value="1"/>
</dbReference>
<dbReference type="RefSeq" id="WP_052393751.1">
    <property type="nucleotide sequence ID" value="NZ_AP018150.1"/>
</dbReference>
<dbReference type="KEGG" id="mcys:MCB1EB_0739"/>
<feature type="compositionally biased region" description="Basic and acidic residues" evidence="7">
    <location>
        <begin position="438"/>
        <end position="454"/>
    </location>
</feature>
<name>A0A2Z6EU07_9BURK</name>
<gene>
    <name evidence="8" type="ORF">MCB1EB_0739</name>
</gene>
<evidence type="ECO:0000256" key="5">
    <source>
        <dbReference type="ARBA" id="ARBA00023136"/>
    </source>
</evidence>
<evidence type="ECO:0000256" key="2">
    <source>
        <dbReference type="ARBA" id="ARBA00006971"/>
    </source>
</evidence>
<dbReference type="GO" id="GO:0016020">
    <property type="term" value="C:membrane"/>
    <property type="evidence" value="ECO:0007669"/>
    <property type="project" value="UniProtKB-SubCell"/>
</dbReference>
<dbReference type="Pfam" id="PF12221">
    <property type="entry name" value="HflK_N"/>
    <property type="match status" value="1"/>
</dbReference>
<dbReference type="EMBL" id="AP018150">
    <property type="protein sequence ID" value="BBE08900.1"/>
    <property type="molecule type" value="Genomic_DNA"/>
</dbReference>
<dbReference type="PANTHER" id="PTHR43327:SF2">
    <property type="entry name" value="MODULATOR OF FTSH PROTEASE HFLK"/>
    <property type="match status" value="1"/>
</dbReference>
<dbReference type="SMART" id="SM00244">
    <property type="entry name" value="PHB"/>
    <property type="match status" value="1"/>
</dbReference>
<feature type="transmembrane region" description="Helical" evidence="6">
    <location>
        <begin position="86"/>
        <end position="109"/>
    </location>
</feature>
<dbReference type="InterPro" id="IPR050710">
    <property type="entry name" value="Band7/mec-2_domain"/>
</dbReference>
<evidence type="ECO:0000256" key="4">
    <source>
        <dbReference type="ARBA" id="ARBA00022989"/>
    </source>
</evidence>
<dbReference type="Pfam" id="PF01145">
    <property type="entry name" value="Band_7"/>
    <property type="match status" value="1"/>
</dbReference>
<keyword evidence="9" id="KW-1185">Reference proteome</keyword>
<comment type="subunit">
    <text evidence="6">HflC and HflK may interact to form a multimeric complex.</text>
</comment>
<dbReference type="InterPro" id="IPR001107">
    <property type="entry name" value="Band_7"/>
</dbReference>
<dbReference type="InterPro" id="IPR020980">
    <property type="entry name" value="Membrane_HflK_N"/>
</dbReference>
<protein>
    <recommendedName>
        <fullName evidence="6">Protein HflK</fullName>
    </recommendedName>
</protein>
<dbReference type="PANTHER" id="PTHR43327">
    <property type="entry name" value="STOMATIN-LIKE PROTEIN 2, MITOCHONDRIAL"/>
    <property type="match status" value="1"/>
</dbReference>
<evidence type="ECO:0000256" key="6">
    <source>
        <dbReference type="RuleBase" id="RU364113"/>
    </source>
</evidence>
<proteinExistence type="inferred from homology"/>
<evidence type="ECO:0000256" key="3">
    <source>
        <dbReference type="ARBA" id="ARBA00022692"/>
    </source>
</evidence>
<organism evidence="8 9">
    <name type="scientific">Mycoavidus cysteinexigens</name>
    <dbReference type="NCBI Taxonomy" id="1553431"/>
    <lineage>
        <taxon>Bacteria</taxon>
        <taxon>Pseudomonadati</taxon>
        <taxon>Pseudomonadota</taxon>
        <taxon>Betaproteobacteria</taxon>
        <taxon>Burkholderiales</taxon>
        <taxon>Burkholderiaceae</taxon>
        <taxon>Mycoavidus</taxon>
    </lineage>
</organism>
<keyword evidence="4 6" id="KW-1133">Transmembrane helix</keyword>
<dbReference type="InterPro" id="IPR010201">
    <property type="entry name" value="HflK"/>
</dbReference>
<evidence type="ECO:0000256" key="1">
    <source>
        <dbReference type="ARBA" id="ARBA00004167"/>
    </source>
</evidence>
<comment type="similarity">
    <text evidence="2 6">Belongs to the band 7/mec-2 family. HflK subfamily.</text>
</comment>
<feature type="region of interest" description="Disordered" evidence="7">
    <location>
        <begin position="384"/>
        <end position="454"/>
    </location>
</feature>
<dbReference type="AlphaFoldDB" id="A0A2Z6EU07"/>
<dbReference type="CDD" id="cd03404">
    <property type="entry name" value="SPFH_HflK"/>
    <property type="match status" value="1"/>
</dbReference>
<dbReference type="NCBIfam" id="TIGR01933">
    <property type="entry name" value="hflK"/>
    <property type="match status" value="1"/>
</dbReference>
<evidence type="ECO:0000313" key="9">
    <source>
        <dbReference type="Proteomes" id="UP000282597"/>
    </source>
</evidence>
<evidence type="ECO:0000256" key="7">
    <source>
        <dbReference type="SAM" id="MobiDB-lite"/>
    </source>
</evidence>
<comment type="function">
    <text evidence="6">HflC and HflK could encode or regulate a protease.</text>
</comment>
<dbReference type="SUPFAM" id="SSF117892">
    <property type="entry name" value="Band 7/SPFH domain"/>
    <property type="match status" value="1"/>
</dbReference>
<dbReference type="InterPro" id="IPR036013">
    <property type="entry name" value="Band_7/SPFH_dom_sf"/>
</dbReference>
<sequence>MTKPISRIKTLLSGGWFLVAYQQTQMSFKSLQGQKLKLDGAVNSRHQPPDLEELWRDFNRRLSRLLGLKESGSGGRGPWGGKNGRYYQIGLGCALALALWLGSGVYIVGEDQAGVISQLGKYKYTTASAGLHWHLPYPFQSSALVDLKPVQPIEIGSKNSSGAKSSPMLTQDGKLVEARFTVQYQINDAYAFLFNNVDAQISIGQAGEAAARAVLSQLKLDDLLSRNQETTGFELKQKLQKMLDLYHSGIHVKDVTMQTIRLPAQIQAAFDEALKVTQENERQNKQAEAYSHEILTRARADVAQMVNEAEGHKARVIAQAQGDAERFKQVLAEYSKAPAVVREHMYLETMQQIYAAATKVLIENKTAQNLIYLPLDKLLANNAPPKSTAPDASPSNGVAATTNPPAGTTHTAGQPAPALAKDRAPETSSTPAAGADPTRLREMLRTRDRNDDGR</sequence>
<reference evidence="8 9" key="1">
    <citation type="journal article" date="2018" name="Microbes Environ.">
        <title>Comparative Genomic Insights into Endofungal Lifestyles of Two Bacterial Endosymbionts, Mycoavidus cysteinexigens and Burkholderia rhizoxinica.</title>
        <authorList>
            <person name="Sharmin D."/>
            <person name="Guo Y."/>
            <person name="Nishizawa T."/>
            <person name="Ohshima S."/>
            <person name="Sato Y."/>
            <person name="Takashima Y."/>
            <person name="Narisawa K."/>
            <person name="Ohta H."/>
        </authorList>
    </citation>
    <scope>NUCLEOTIDE SEQUENCE [LARGE SCALE GENOMIC DNA]</scope>
    <source>
        <strain evidence="8 9">B1-EB</strain>
    </source>
</reference>
<evidence type="ECO:0000313" key="8">
    <source>
        <dbReference type="EMBL" id="BBE08900.1"/>
    </source>
</evidence>
<feature type="compositionally biased region" description="Polar residues" evidence="7">
    <location>
        <begin position="393"/>
        <end position="412"/>
    </location>
</feature>
<dbReference type="Proteomes" id="UP000282597">
    <property type="component" value="Chromosome"/>
</dbReference>
<accession>A0A2Z6EU07</accession>
<keyword evidence="5 6" id="KW-0472">Membrane</keyword>
<keyword evidence="3 6" id="KW-0812">Transmembrane</keyword>